<feature type="signal peptide" evidence="7">
    <location>
        <begin position="1"/>
        <end position="15"/>
    </location>
</feature>
<evidence type="ECO:0008006" key="10">
    <source>
        <dbReference type="Google" id="ProtNLM"/>
    </source>
</evidence>
<evidence type="ECO:0000313" key="8">
    <source>
        <dbReference type="EMBL" id="CAJ0598086.1"/>
    </source>
</evidence>
<dbReference type="Proteomes" id="UP001176961">
    <property type="component" value="Unassembled WGS sequence"/>
</dbReference>
<dbReference type="Gene3D" id="1.20.120.980">
    <property type="entry name" value="Serine carboxypeptidase S28, SKS domain"/>
    <property type="match status" value="1"/>
</dbReference>
<dbReference type="AlphaFoldDB" id="A0AA36M4Z6"/>
<dbReference type="GO" id="GO:0006508">
    <property type="term" value="P:proteolysis"/>
    <property type="evidence" value="ECO:0007669"/>
    <property type="project" value="UniProtKB-KW"/>
</dbReference>
<evidence type="ECO:0000256" key="2">
    <source>
        <dbReference type="ARBA" id="ARBA00022670"/>
    </source>
</evidence>
<comment type="similarity">
    <text evidence="1">Belongs to the peptidase S28 family.</text>
</comment>
<evidence type="ECO:0000256" key="5">
    <source>
        <dbReference type="ARBA" id="ARBA00022825"/>
    </source>
</evidence>
<dbReference type="FunFam" id="1.20.120.980:FF:000007">
    <property type="entry name" value="Predicted protein"/>
    <property type="match status" value="1"/>
</dbReference>
<dbReference type="Pfam" id="PF05577">
    <property type="entry name" value="Peptidase_S28"/>
    <property type="match status" value="1"/>
</dbReference>
<feature type="chain" id="PRO_5041278052" description="Lysosomal Pro-X carboxypeptidase" evidence="7">
    <location>
        <begin position="16"/>
        <end position="566"/>
    </location>
</feature>
<name>A0AA36M4Z6_CYLNA</name>
<keyword evidence="3 7" id="KW-0732">Signal</keyword>
<dbReference type="Gene3D" id="3.40.50.1820">
    <property type="entry name" value="alpha/beta hydrolase"/>
    <property type="match status" value="1"/>
</dbReference>
<comment type="caution">
    <text evidence="8">The sequence shown here is derived from an EMBL/GenBank/DDBJ whole genome shotgun (WGS) entry which is preliminary data.</text>
</comment>
<keyword evidence="5" id="KW-0720">Serine protease</keyword>
<reference evidence="8" key="1">
    <citation type="submission" date="2023-07" db="EMBL/GenBank/DDBJ databases">
        <authorList>
            <consortium name="CYATHOMIX"/>
        </authorList>
    </citation>
    <scope>NUCLEOTIDE SEQUENCE</scope>
    <source>
        <strain evidence="8">N/A</strain>
    </source>
</reference>
<keyword evidence="9" id="KW-1185">Reference proteome</keyword>
<evidence type="ECO:0000256" key="4">
    <source>
        <dbReference type="ARBA" id="ARBA00022801"/>
    </source>
</evidence>
<dbReference type="PANTHER" id="PTHR11010">
    <property type="entry name" value="PROTEASE S28 PRO-X CARBOXYPEPTIDASE-RELATED"/>
    <property type="match status" value="1"/>
</dbReference>
<protein>
    <recommendedName>
        <fullName evidence="10">Lysosomal Pro-X carboxypeptidase</fullName>
    </recommendedName>
</protein>
<dbReference type="EMBL" id="CATQJL010000223">
    <property type="protein sequence ID" value="CAJ0598086.1"/>
    <property type="molecule type" value="Genomic_DNA"/>
</dbReference>
<accession>A0AA36M4Z6</accession>
<evidence type="ECO:0000256" key="1">
    <source>
        <dbReference type="ARBA" id="ARBA00011079"/>
    </source>
</evidence>
<dbReference type="InterPro" id="IPR042269">
    <property type="entry name" value="Ser_carbopepase_S28_SKS"/>
</dbReference>
<proteinExistence type="inferred from homology"/>
<gene>
    <name evidence="8" type="ORF">CYNAS_LOCUS10069</name>
</gene>
<evidence type="ECO:0000256" key="7">
    <source>
        <dbReference type="SAM" id="SignalP"/>
    </source>
</evidence>
<sequence>MLLAILFFLPSLAGARRLLYPAVKRHVVDDSNWDATKPWTVNWISVKLDHFTSSDTRTFKMRWLLNNTYYKLGGPILFYTGNEGDIEDIATIAGMMWDLAPRYNAAVILAEHRFYGTSLPFGNDSYSSIANMGYLTSEQALADFAALLFALKTPNNGLVVSYPQEAKVIALGGSYGGMLAAWFRLKYPHVITGAWAASAPLLYFEGANVDPGAYSAIATNTYVNAGCNRFIVANSWNAILNLSYTEDGRSFLNTQFKIDPRSQIKTYEDGWNLVNYFREAIDGMAEENDPFPSSLPAWPVNVACSFLNASGTSFTDEELATRMYNAANIYHNSSGTLEYNCIDTSVCEDAYEVDDYRFAWSWQACTEIVINMCARSGENDFYMDECETNVTSFLIEQCNETFAHLNWTTDLWNRHAVPLKYGLSLDSVSNIILTQGEMDPWSGGGYTKNSPGVSEDQGIYVMKIPGAAHQLDLQTPNTCDPNTVTNARFQIVKILDCWLHGCQSLPRLTDLPEMVIPPNVNCTDRSGEYPWGQDSDAHSPWIKGSNTPALPWSLCTISLIIWVLRV</sequence>
<dbReference type="GO" id="GO:0070008">
    <property type="term" value="F:serine-type exopeptidase activity"/>
    <property type="evidence" value="ECO:0007669"/>
    <property type="project" value="InterPro"/>
</dbReference>
<evidence type="ECO:0000313" key="9">
    <source>
        <dbReference type="Proteomes" id="UP001176961"/>
    </source>
</evidence>
<dbReference type="InterPro" id="IPR008758">
    <property type="entry name" value="Peptidase_S28"/>
</dbReference>
<keyword evidence="2" id="KW-0645">Protease</keyword>
<dbReference type="PANTHER" id="PTHR11010:SF104">
    <property type="entry name" value="SERINE PROTEASE PCP-1-RELATED"/>
    <property type="match status" value="1"/>
</dbReference>
<evidence type="ECO:0000256" key="3">
    <source>
        <dbReference type="ARBA" id="ARBA00022729"/>
    </source>
</evidence>
<evidence type="ECO:0000256" key="6">
    <source>
        <dbReference type="ARBA" id="ARBA00023180"/>
    </source>
</evidence>
<dbReference type="InterPro" id="IPR029058">
    <property type="entry name" value="AB_hydrolase_fold"/>
</dbReference>
<organism evidence="8 9">
    <name type="scientific">Cylicocyclus nassatus</name>
    <name type="common">Nematode worm</name>
    <dbReference type="NCBI Taxonomy" id="53992"/>
    <lineage>
        <taxon>Eukaryota</taxon>
        <taxon>Metazoa</taxon>
        <taxon>Ecdysozoa</taxon>
        <taxon>Nematoda</taxon>
        <taxon>Chromadorea</taxon>
        <taxon>Rhabditida</taxon>
        <taxon>Rhabditina</taxon>
        <taxon>Rhabditomorpha</taxon>
        <taxon>Strongyloidea</taxon>
        <taxon>Strongylidae</taxon>
        <taxon>Cylicocyclus</taxon>
    </lineage>
</organism>
<keyword evidence="4" id="KW-0378">Hydrolase</keyword>
<keyword evidence="6" id="KW-0325">Glycoprotein</keyword>
<dbReference type="GO" id="GO:0008239">
    <property type="term" value="F:dipeptidyl-peptidase activity"/>
    <property type="evidence" value="ECO:0007669"/>
    <property type="project" value="TreeGrafter"/>
</dbReference>
<dbReference type="SUPFAM" id="SSF53474">
    <property type="entry name" value="alpha/beta-Hydrolases"/>
    <property type="match status" value="1"/>
</dbReference>